<dbReference type="InParanoid" id="Q74GF5"/>
<sequence length="352" mass="38742">MSPHHTPLHPCFDPAETSNELSRLLVSGPIVDADLDRRIARLRERFRIYCGIYPFGMWDSGLVVTREMRALTDLLLPLAEILPAFSRLFRLTLRFPPLLEATPLTTACSWLDLLERLDVSAARGNPARLLEQLAGDGARRTSFVFSLFIPRHYGGGFDRYPDQTAFLKRWIRQRGTPEGGIFSVLDAACGCGEGTYALARLLMGMGVAPDRFRVLGSSLEEIELFAARHAFFPHDQRRGEVLRSFAAPLLAAGAATSIGFVREDIREATGGAWDVILCNGILGGPFIHDRQTLERTIARLAARLAPGGLIVAADRFHEGWKRRVPAAMLEEMLRGAGLTVLTVGEGVAGVRP</sequence>
<dbReference type="AlphaFoldDB" id="Q74GF5"/>
<organism evidence="1 2">
    <name type="scientific">Geobacter sulfurreducens (strain ATCC 51573 / DSM 12127 / PCA)</name>
    <dbReference type="NCBI Taxonomy" id="243231"/>
    <lineage>
        <taxon>Bacteria</taxon>
        <taxon>Pseudomonadati</taxon>
        <taxon>Thermodesulfobacteriota</taxon>
        <taxon>Desulfuromonadia</taxon>
        <taxon>Geobacterales</taxon>
        <taxon>Geobacteraceae</taxon>
        <taxon>Geobacter</taxon>
    </lineage>
</organism>
<dbReference type="EnsemblBacteria" id="AAR33624">
    <property type="protein sequence ID" value="AAR33624"/>
    <property type="gene ID" value="GSU0291"/>
</dbReference>
<accession>Q74GF5</accession>
<dbReference type="KEGG" id="gsu:GSU0291"/>
<dbReference type="Gene3D" id="3.40.50.150">
    <property type="entry name" value="Vaccinia Virus protein VP39"/>
    <property type="match status" value="1"/>
</dbReference>
<dbReference type="InterPro" id="IPR029063">
    <property type="entry name" value="SAM-dependent_MTases_sf"/>
</dbReference>
<dbReference type="SMR" id="Q74GF5"/>
<name>Q74GF5_GEOSL</name>
<dbReference type="SUPFAM" id="SSF53335">
    <property type="entry name" value="S-adenosyl-L-methionine-dependent methyltransferases"/>
    <property type="match status" value="1"/>
</dbReference>
<dbReference type="OrthoDB" id="5394363at2"/>
<dbReference type="HOGENOM" id="CLU_762387_0_0_7"/>
<keyword evidence="2" id="KW-1185">Reference proteome</keyword>
<dbReference type="Proteomes" id="UP000000577">
    <property type="component" value="Chromosome"/>
</dbReference>
<dbReference type="STRING" id="243231.GSU0291"/>
<protein>
    <submittedName>
        <fullName evidence="1">CheR-related putative SAM-binding domain protein</fullName>
    </submittedName>
</protein>
<evidence type="ECO:0000313" key="1">
    <source>
        <dbReference type="EMBL" id="AAR33624.1"/>
    </source>
</evidence>
<gene>
    <name evidence="1" type="ordered locus">GSU0291</name>
</gene>
<reference evidence="1 2" key="1">
    <citation type="journal article" date="2003" name="Science">
        <title>Genome of Geobacter sulfurreducens: metal reduction in subsurface environments.</title>
        <authorList>
            <person name="Methe B.A."/>
            <person name="Nelson K.E."/>
            <person name="Eisen J.A."/>
            <person name="Paulsen I.T."/>
            <person name="Nelson W."/>
            <person name="Heidelberg J.F."/>
            <person name="Wu D."/>
            <person name="Wu M."/>
            <person name="Ward N."/>
            <person name="Beanan M.J."/>
            <person name="Dodson R.J."/>
            <person name="Madupu R."/>
            <person name="Brinkac L.M."/>
            <person name="Daugherty S.C."/>
            <person name="DeBoy R.T."/>
            <person name="Durkin A.S."/>
            <person name="Gwinn M."/>
            <person name="Kolonay J.F."/>
            <person name="Sullivan S.A."/>
            <person name="Haft D.H."/>
            <person name="Selengut J."/>
            <person name="Davidsen T.M."/>
            <person name="Zafar N."/>
            <person name="White O."/>
            <person name="Tran B."/>
            <person name="Romero C."/>
            <person name="Forberger H.A."/>
            <person name="Weidman J."/>
            <person name="Khouri H."/>
            <person name="Feldblyum T.V."/>
            <person name="Utterback T.R."/>
            <person name="Van Aken S.E."/>
            <person name="Lovley D.R."/>
            <person name="Fraser C.M."/>
        </authorList>
    </citation>
    <scope>NUCLEOTIDE SEQUENCE [LARGE SCALE GENOMIC DNA]</scope>
    <source>
        <strain evidence="2">ATCC 51573 / DSM 12127 / PCA</strain>
    </source>
</reference>
<dbReference type="EMBL" id="AE017180">
    <property type="protein sequence ID" value="AAR33624.1"/>
    <property type="molecule type" value="Genomic_DNA"/>
</dbReference>
<dbReference type="RefSeq" id="WP_010940963.1">
    <property type="nucleotide sequence ID" value="NC_002939.5"/>
</dbReference>
<proteinExistence type="predicted"/>
<dbReference type="PATRIC" id="fig|243231.5.peg.288"/>
<dbReference type="eggNOG" id="COG1352">
    <property type="taxonomic scope" value="Bacteria"/>
</dbReference>
<reference evidence="1 2" key="2">
    <citation type="journal article" date="2012" name="BMC Genomics">
        <title>Comparative genomic analysis of Geobacter sulfurreducens KN400, a strain with enhanced capacity for extracellular electron transfer and electricity production.</title>
        <authorList>
            <person name="Butler J.E."/>
            <person name="Young N.D."/>
            <person name="Aklujkar M."/>
            <person name="Lovley D.R."/>
        </authorList>
    </citation>
    <scope>NUCLEOTIDE SEQUENCE [LARGE SCALE GENOMIC DNA]</scope>
    <source>
        <strain evidence="2">ATCC 51573 / DSM 12127 / PCA</strain>
    </source>
</reference>
<evidence type="ECO:0000313" key="2">
    <source>
        <dbReference type="Proteomes" id="UP000000577"/>
    </source>
</evidence>